<protein>
    <recommendedName>
        <fullName evidence="3">RxLR effector protein</fullName>
    </recommendedName>
</protein>
<organism evidence="1 2">
    <name type="scientific">Phytophthora aleatoria</name>
    <dbReference type="NCBI Taxonomy" id="2496075"/>
    <lineage>
        <taxon>Eukaryota</taxon>
        <taxon>Sar</taxon>
        <taxon>Stramenopiles</taxon>
        <taxon>Oomycota</taxon>
        <taxon>Peronosporomycetes</taxon>
        <taxon>Peronosporales</taxon>
        <taxon>Peronosporaceae</taxon>
        <taxon>Phytophthora</taxon>
    </lineage>
</organism>
<evidence type="ECO:0000313" key="2">
    <source>
        <dbReference type="Proteomes" id="UP000709295"/>
    </source>
</evidence>
<proteinExistence type="predicted"/>
<reference evidence="1" key="1">
    <citation type="submission" date="2021-01" db="EMBL/GenBank/DDBJ databases">
        <title>Phytophthora aleatoria, a newly-described species from Pinus radiata is distinct from Phytophthora cactorum isolates based on comparative genomics.</title>
        <authorList>
            <person name="Mcdougal R."/>
            <person name="Panda P."/>
            <person name="Williams N."/>
            <person name="Studholme D.J."/>
        </authorList>
    </citation>
    <scope>NUCLEOTIDE SEQUENCE</scope>
    <source>
        <strain evidence="1">NZFS 4037</strain>
    </source>
</reference>
<evidence type="ECO:0000313" key="1">
    <source>
        <dbReference type="EMBL" id="KAG6956943.1"/>
    </source>
</evidence>
<sequence length="127" mass="14266">MANAVVLASDQESFGNHRRFLRTYKEDVATADDEDDDDLDKKNDDEEESMFSGWKDKLKAAGTVAKLSRAKSFNSLSLALKNINDAGELKALLSLFKPMLKNKLPKRSKTDAIYKSINTTKTEQHLL</sequence>
<comment type="caution">
    <text evidence="1">The sequence shown here is derived from an EMBL/GenBank/DDBJ whole genome shotgun (WGS) entry which is preliminary data.</text>
</comment>
<dbReference type="Proteomes" id="UP000709295">
    <property type="component" value="Unassembled WGS sequence"/>
</dbReference>
<dbReference type="AlphaFoldDB" id="A0A8J5J4I3"/>
<name>A0A8J5J4I3_9STRA</name>
<evidence type="ECO:0008006" key="3">
    <source>
        <dbReference type="Google" id="ProtNLM"/>
    </source>
</evidence>
<keyword evidence="2" id="KW-1185">Reference proteome</keyword>
<accession>A0A8J5J4I3</accession>
<gene>
    <name evidence="1" type="ORF">JG688_00011199</name>
</gene>
<dbReference type="EMBL" id="JAENGY010000767">
    <property type="protein sequence ID" value="KAG6956943.1"/>
    <property type="molecule type" value="Genomic_DNA"/>
</dbReference>